<evidence type="ECO:0000256" key="8">
    <source>
        <dbReference type="ARBA" id="ARBA00022801"/>
    </source>
</evidence>
<dbReference type="UniPathway" id="UPA00862"/>
<evidence type="ECO:0000256" key="13">
    <source>
        <dbReference type="ARBA" id="ARBA00023157"/>
    </source>
</evidence>
<evidence type="ECO:0000259" key="20">
    <source>
        <dbReference type="Pfam" id="PF12062"/>
    </source>
</evidence>
<reference evidence="22" key="4">
    <citation type="submission" date="2025-08" db="UniProtKB">
        <authorList>
            <consortium name="Ensembl"/>
        </authorList>
    </citation>
    <scope>IDENTIFICATION</scope>
</reference>
<comment type="subcellular location">
    <subcellularLocation>
        <location evidence="1">Golgi apparatus membrane</location>
        <topology evidence="1">Single-pass type II membrane protein</topology>
    </subcellularLocation>
</comment>
<evidence type="ECO:0000256" key="9">
    <source>
        <dbReference type="ARBA" id="ARBA00022968"/>
    </source>
</evidence>
<accession>A0A4W3GZP3</accession>
<dbReference type="EC" id="2.8.2.8" evidence="5"/>
<evidence type="ECO:0000256" key="18">
    <source>
        <dbReference type="PIRSR" id="PIRSR637359-3"/>
    </source>
</evidence>
<dbReference type="InterPro" id="IPR037359">
    <property type="entry name" value="NST/OST"/>
</dbReference>
<evidence type="ECO:0000256" key="11">
    <source>
        <dbReference type="ARBA" id="ARBA00023034"/>
    </source>
</evidence>
<evidence type="ECO:0000256" key="2">
    <source>
        <dbReference type="ARBA" id="ARBA00004841"/>
    </source>
</evidence>
<dbReference type="AlphaFoldDB" id="A0A4W3GZP3"/>
<evidence type="ECO:0000313" key="23">
    <source>
        <dbReference type="Proteomes" id="UP000314986"/>
    </source>
</evidence>
<comment type="pathway">
    <text evidence="2">Glycan metabolism; heparin biosynthesis.</text>
</comment>
<evidence type="ECO:0000256" key="4">
    <source>
        <dbReference type="ARBA" id="ARBA00010420"/>
    </source>
</evidence>
<evidence type="ECO:0000256" key="16">
    <source>
        <dbReference type="PIRSR" id="PIRSR637359-1"/>
    </source>
</evidence>
<dbReference type="InterPro" id="IPR027417">
    <property type="entry name" value="P-loop_NTPase"/>
</dbReference>
<dbReference type="Proteomes" id="UP000314986">
    <property type="component" value="Unassembled WGS sequence"/>
</dbReference>
<evidence type="ECO:0000259" key="21">
    <source>
        <dbReference type="Pfam" id="PF25119"/>
    </source>
</evidence>
<reference evidence="23" key="3">
    <citation type="journal article" date="2014" name="Nature">
        <title>Elephant shark genome provides unique insights into gnathostome evolution.</title>
        <authorList>
            <consortium name="International Elephant Shark Genome Sequencing Consortium"/>
            <person name="Venkatesh B."/>
            <person name="Lee A.P."/>
            <person name="Ravi V."/>
            <person name="Maurya A.K."/>
            <person name="Lian M.M."/>
            <person name="Swann J.B."/>
            <person name="Ohta Y."/>
            <person name="Flajnik M.F."/>
            <person name="Sutoh Y."/>
            <person name="Kasahara M."/>
            <person name="Hoon S."/>
            <person name="Gangu V."/>
            <person name="Roy S.W."/>
            <person name="Irimia M."/>
            <person name="Korzh V."/>
            <person name="Kondrychyn I."/>
            <person name="Lim Z.W."/>
            <person name="Tay B.H."/>
            <person name="Tohari S."/>
            <person name="Kong K.W."/>
            <person name="Ho S."/>
            <person name="Lorente-Galdos B."/>
            <person name="Quilez J."/>
            <person name="Marques-Bonet T."/>
            <person name="Raney B.J."/>
            <person name="Ingham P.W."/>
            <person name="Tay A."/>
            <person name="Hillier L.W."/>
            <person name="Minx P."/>
            <person name="Boehm T."/>
            <person name="Wilson R.K."/>
            <person name="Brenner S."/>
            <person name="Warren W.C."/>
        </authorList>
    </citation>
    <scope>NUCLEOTIDE SEQUENCE [LARGE SCALE GENOMIC DNA]</scope>
</reference>
<dbReference type="Pfam" id="PF12062">
    <property type="entry name" value="HSNSD-CE"/>
    <property type="match status" value="1"/>
</dbReference>
<dbReference type="GO" id="GO:0015016">
    <property type="term" value="F:heparan sulfate N-sulfotransferase activity"/>
    <property type="evidence" value="ECO:0007669"/>
    <property type="project" value="UniProtKB-EC"/>
</dbReference>
<feature type="binding site" evidence="17">
    <location>
        <position position="750"/>
    </location>
    <ligand>
        <name>3'-phosphoadenylyl sulfate</name>
        <dbReference type="ChEBI" id="CHEBI:58339"/>
    </ligand>
</feature>
<keyword evidence="14" id="KW-0325">Glycoprotein</keyword>
<dbReference type="SUPFAM" id="SSF52540">
    <property type="entry name" value="P-loop containing nucleoside triphosphate hydrolases"/>
    <property type="match status" value="1"/>
</dbReference>
<gene>
    <name evidence="22" type="primary">ndst3</name>
</gene>
<organism evidence="22 23">
    <name type="scientific">Callorhinchus milii</name>
    <name type="common">Ghost shark</name>
    <dbReference type="NCBI Taxonomy" id="7868"/>
    <lineage>
        <taxon>Eukaryota</taxon>
        <taxon>Metazoa</taxon>
        <taxon>Chordata</taxon>
        <taxon>Craniata</taxon>
        <taxon>Vertebrata</taxon>
        <taxon>Chondrichthyes</taxon>
        <taxon>Holocephali</taxon>
        <taxon>Chimaeriformes</taxon>
        <taxon>Callorhinchidae</taxon>
        <taxon>Callorhinchus</taxon>
    </lineage>
</organism>
<evidence type="ECO:0000256" key="15">
    <source>
        <dbReference type="ARBA" id="ARBA00023268"/>
    </source>
</evidence>
<evidence type="ECO:0000256" key="17">
    <source>
        <dbReference type="PIRSR" id="PIRSR637359-2"/>
    </source>
</evidence>
<evidence type="ECO:0000256" key="14">
    <source>
        <dbReference type="ARBA" id="ARBA00023180"/>
    </source>
</evidence>
<feature type="domain" description="Sulfotransferase" evidence="19">
    <location>
        <begin position="709"/>
        <end position="787"/>
    </location>
</feature>
<name>A0A4W3GZP3_CALMI</name>
<dbReference type="GO" id="GO:0015012">
    <property type="term" value="P:heparan sulfate proteoglycan biosynthetic process"/>
    <property type="evidence" value="ECO:0007669"/>
    <property type="project" value="UniProtKB-UniPathway"/>
</dbReference>
<keyword evidence="12" id="KW-0472">Membrane</keyword>
<dbReference type="Pfam" id="PF00685">
    <property type="entry name" value="Sulfotransfer_1"/>
    <property type="match status" value="2"/>
</dbReference>
<feature type="disulfide bond" evidence="18">
    <location>
        <begin position="751"/>
        <end position="761"/>
    </location>
</feature>
<dbReference type="PANTHER" id="PTHR10605:SF45">
    <property type="entry name" value="BIFUNCTIONAL HEPARAN SULFATE N-DEACETYLASE_N-SULFOTRANSFERASE 4"/>
    <property type="match status" value="1"/>
</dbReference>
<sequence length="816" mass="94036">MNFVMKFRRHLRRMVILLAAFCMVSVLISAYYLYTGYKQELELSKPTAEQECGDTKLSPYRLFEMKTAKPIDTSRAEPMVLVFVESQYSQLGQEIVAVLESSHFKHHSEIAPGKGDMPALTDKDRGRYTLIIYENILKYVNMDSWNRALLDKYCVEYNVGIIGFHKANENSLLSAQLKGFPLNLHTNLVLKDCCINPRSPLLQITKAKEIERGTLPGDDWTVFQSNHSTYEPVLLAKTRSAENIPHLISDEVLHATVVQDLGLHDGIQRVLFGNNLNFWLHKLIFVDAISFLSGKKLSLSLERYILVDVDDIFVGKGGTRMNVNDVKALLETQSLLRAQVPNFTFNLGFSGKFYHTGTDSEDEGDDLLLKSVNEFWWFPHMWSHMQPHLFHNESVLAEQMILNKEFALEHGIPIHMGYAVAPHHSGVYPVHMQLYEAWKKVWGIKVTSTEEYPHLKPARYRHGFIHNGIMVLPRQTCGLFTHTIFYKEYPGGPRELDKSIKGGELFLTVLLNPISIFMTHLSNYGNDRLGLYTFVNLANFVHCWTNLKLQTLPPVQLAQKYFELFPEQKEPLWQNPCDDKRHKDIWSKEKTCDRLPKFLVIGPQKTGTTALYLFLIMHPAITSNFPSPKTFEEVQFFNGNTYHKGIDWYMNFFPAPSNVTTDFLFEKSANYFHSEDAPKRADALLPKAKIITILINPSDRAYSWYQVSLDGHKLRTDPAAVMDEVQKFLGVSQYYNYSQALTFDPQKGFWCQLLEGGKTKCLGKSKGRKYPAMDMESRTFLSRYYKDHNIELSKLLYRLGLPLPSWLREELQKVMR</sequence>
<dbReference type="UniPathway" id="UPA00756"/>
<reference evidence="23" key="1">
    <citation type="journal article" date="2006" name="Science">
        <title>Ancient noncoding elements conserved in the human genome.</title>
        <authorList>
            <person name="Venkatesh B."/>
            <person name="Kirkness E.F."/>
            <person name="Loh Y.H."/>
            <person name="Halpern A.L."/>
            <person name="Lee A.P."/>
            <person name="Johnson J."/>
            <person name="Dandona N."/>
            <person name="Viswanathan L.D."/>
            <person name="Tay A."/>
            <person name="Venter J.C."/>
            <person name="Strausberg R.L."/>
            <person name="Brenner S."/>
        </authorList>
    </citation>
    <scope>NUCLEOTIDE SEQUENCE [LARGE SCALE GENOMIC DNA]</scope>
</reference>
<keyword evidence="13 18" id="KW-1015">Disulfide bond</keyword>
<feature type="binding site" evidence="17">
    <location>
        <position position="703"/>
    </location>
    <ligand>
        <name>3'-phosphoadenylyl sulfate</name>
        <dbReference type="ChEBI" id="CHEBI:58339"/>
    </ligand>
</feature>
<feature type="active site" description="For sulfotransferase activity" evidence="16">
    <location>
        <position position="605"/>
    </location>
</feature>
<keyword evidence="15" id="KW-0511">Multifunctional enzyme</keyword>
<keyword evidence="8" id="KW-0378">Hydrolase</keyword>
<dbReference type="InterPro" id="IPR021930">
    <property type="entry name" value="Heparan_SO4_deacetylase_dom"/>
</dbReference>
<proteinExistence type="inferred from homology"/>
<feature type="binding site" evidence="17">
    <location>
        <begin position="766"/>
        <end position="770"/>
    </location>
    <ligand>
        <name>3'-phosphoadenylyl sulfate</name>
        <dbReference type="ChEBI" id="CHEBI:58339"/>
    </ligand>
</feature>
<keyword evidence="9" id="KW-0735">Signal-anchor</keyword>
<evidence type="ECO:0000256" key="10">
    <source>
        <dbReference type="ARBA" id="ARBA00022989"/>
    </source>
</evidence>
<keyword evidence="7" id="KW-0812">Transmembrane</keyword>
<protein>
    <recommendedName>
        <fullName evidence="5">[heparan sulfate]-glucosamine N-sulfotransferase</fullName>
        <ecNumber evidence="5">2.8.2.8</ecNumber>
    </recommendedName>
</protein>
<feature type="domain" description="Sulfotransferase" evidence="19">
    <location>
        <begin position="596"/>
        <end position="708"/>
    </location>
</feature>
<comment type="pathway">
    <text evidence="3">Glycan metabolism; heparan sulfate biosynthesis.</text>
</comment>
<dbReference type="GO" id="GO:0030210">
    <property type="term" value="P:heparin proteoglycan biosynthetic process"/>
    <property type="evidence" value="ECO:0007669"/>
    <property type="project" value="UniProtKB-UniPathway"/>
</dbReference>
<evidence type="ECO:0000259" key="19">
    <source>
        <dbReference type="Pfam" id="PF00685"/>
    </source>
</evidence>
<dbReference type="Pfam" id="PF25119">
    <property type="entry name" value="HSNSD_N"/>
    <property type="match status" value="1"/>
</dbReference>
<reference evidence="22" key="5">
    <citation type="submission" date="2025-09" db="UniProtKB">
        <authorList>
            <consortium name="Ensembl"/>
        </authorList>
    </citation>
    <scope>IDENTIFICATION</scope>
</reference>
<dbReference type="GO" id="GO:0000139">
    <property type="term" value="C:Golgi membrane"/>
    <property type="evidence" value="ECO:0007669"/>
    <property type="project" value="UniProtKB-SubCell"/>
</dbReference>
<evidence type="ECO:0000256" key="12">
    <source>
        <dbReference type="ARBA" id="ARBA00023136"/>
    </source>
</evidence>
<dbReference type="InterPro" id="IPR000863">
    <property type="entry name" value="Sulfotransferase_dom"/>
</dbReference>
<dbReference type="Gene3D" id="3.40.50.300">
    <property type="entry name" value="P-loop containing nucleotide triphosphate hydrolases"/>
    <property type="match status" value="2"/>
</dbReference>
<feature type="domain" description="Heparan sulphate-N-deacetylase deacetylase" evidence="20">
    <location>
        <begin position="302"/>
        <end position="506"/>
    </location>
</feature>
<dbReference type="GO" id="GO:0019213">
    <property type="term" value="F:deacetylase activity"/>
    <property type="evidence" value="ECO:0007669"/>
    <property type="project" value="UniProtKB-ARBA"/>
</dbReference>
<evidence type="ECO:0000256" key="6">
    <source>
        <dbReference type="ARBA" id="ARBA00022679"/>
    </source>
</evidence>
<keyword evidence="23" id="KW-1185">Reference proteome</keyword>
<evidence type="ECO:0000256" key="7">
    <source>
        <dbReference type="ARBA" id="ARBA00022692"/>
    </source>
</evidence>
<keyword evidence="6" id="KW-0808">Transferase</keyword>
<comment type="similarity">
    <text evidence="4">Belongs to the sulfotransferase 1 family. NDST subfamily.</text>
</comment>
<dbReference type="Ensembl" id="ENSCMIT00000008775.1">
    <property type="protein sequence ID" value="ENSCMIP00000008535.1"/>
    <property type="gene ID" value="ENSCMIG00000004506.1"/>
</dbReference>
<evidence type="ECO:0000313" key="22">
    <source>
        <dbReference type="Ensembl" id="ENSCMIP00000008535.1"/>
    </source>
</evidence>
<feature type="domain" description="Heparan sulfate-N-deacetylase N-terminal" evidence="21">
    <location>
        <begin position="77"/>
        <end position="292"/>
    </location>
</feature>
<keyword evidence="11" id="KW-0333">Golgi apparatus</keyword>
<evidence type="ECO:0000256" key="3">
    <source>
        <dbReference type="ARBA" id="ARBA00005093"/>
    </source>
</evidence>
<keyword evidence="10" id="KW-1133">Transmembrane helix</keyword>
<dbReference type="GeneTree" id="ENSGT00940000157168"/>
<evidence type="ECO:0000256" key="5">
    <source>
        <dbReference type="ARBA" id="ARBA00012979"/>
    </source>
</evidence>
<evidence type="ECO:0000256" key="1">
    <source>
        <dbReference type="ARBA" id="ARBA00004323"/>
    </source>
</evidence>
<dbReference type="GO" id="GO:0016787">
    <property type="term" value="F:hydrolase activity"/>
    <property type="evidence" value="ECO:0007669"/>
    <property type="project" value="UniProtKB-KW"/>
</dbReference>
<reference evidence="23" key="2">
    <citation type="journal article" date="2007" name="PLoS Biol.">
        <title>Survey sequencing and comparative analysis of the elephant shark (Callorhinchus milii) genome.</title>
        <authorList>
            <person name="Venkatesh B."/>
            <person name="Kirkness E.F."/>
            <person name="Loh Y.H."/>
            <person name="Halpern A.L."/>
            <person name="Lee A.P."/>
            <person name="Johnson J."/>
            <person name="Dandona N."/>
            <person name="Viswanathan L.D."/>
            <person name="Tay A."/>
            <person name="Venter J.C."/>
            <person name="Strausberg R.L."/>
            <person name="Brenner S."/>
        </authorList>
    </citation>
    <scope>NUCLEOTIDE SEQUENCE [LARGE SCALE GENOMIC DNA]</scope>
</reference>
<dbReference type="InterPro" id="IPR056793">
    <property type="entry name" value="HSNSD_N"/>
</dbReference>
<dbReference type="PANTHER" id="PTHR10605">
    <property type="entry name" value="HEPARAN SULFATE SULFOTRANSFERASE"/>
    <property type="match status" value="1"/>
</dbReference>